<keyword evidence="2" id="KW-1185">Reference proteome</keyword>
<evidence type="ECO:0000313" key="1">
    <source>
        <dbReference type="EMBL" id="KUN61759.1"/>
    </source>
</evidence>
<dbReference type="Proteomes" id="UP000054375">
    <property type="component" value="Unassembled WGS sequence"/>
</dbReference>
<gene>
    <name evidence="1" type="ORF">AQJ54_31940</name>
</gene>
<name>A0A101RU33_9ACTN</name>
<accession>A0A101RU33</accession>
<organism evidence="1 2">
    <name type="scientific">Streptomyces griseorubiginosus</name>
    <dbReference type="NCBI Taxonomy" id="67304"/>
    <lineage>
        <taxon>Bacteria</taxon>
        <taxon>Bacillati</taxon>
        <taxon>Actinomycetota</taxon>
        <taxon>Actinomycetes</taxon>
        <taxon>Kitasatosporales</taxon>
        <taxon>Streptomycetaceae</taxon>
        <taxon>Streptomyces</taxon>
    </lineage>
</organism>
<comment type="caution">
    <text evidence="1">The sequence shown here is derived from an EMBL/GenBank/DDBJ whole genome shotgun (WGS) entry which is preliminary data.</text>
</comment>
<protein>
    <submittedName>
        <fullName evidence="1">Uncharacterized protein</fullName>
    </submittedName>
</protein>
<dbReference type="EMBL" id="LMWV01000026">
    <property type="protein sequence ID" value="KUN61759.1"/>
    <property type="molecule type" value="Genomic_DNA"/>
</dbReference>
<dbReference type="AlphaFoldDB" id="A0A101RU33"/>
<reference evidence="1 2" key="1">
    <citation type="submission" date="2015-10" db="EMBL/GenBank/DDBJ databases">
        <title>Draft genome sequence of Streptomyces griseorubiginosus DSM 40469, type strain for the species Streptomyces griseorubiginosus.</title>
        <authorList>
            <person name="Ruckert C."/>
            <person name="Winkler A."/>
            <person name="Kalinowski J."/>
            <person name="Kampfer P."/>
            <person name="Glaeser S."/>
        </authorList>
    </citation>
    <scope>NUCLEOTIDE SEQUENCE [LARGE SCALE GENOMIC DNA]</scope>
    <source>
        <strain evidence="1 2">DSM 40469</strain>
    </source>
</reference>
<feature type="non-terminal residue" evidence="1">
    <location>
        <position position="76"/>
    </location>
</feature>
<proteinExistence type="predicted"/>
<sequence length="76" mass="7860">MLAHIWPREQPLSCLTGLSVDGTGLLKVTEFSLSAEGVWVGVAEAVASVGEDGLQLAAGPVQLTLIPQNQGKFVAS</sequence>
<evidence type="ECO:0000313" key="2">
    <source>
        <dbReference type="Proteomes" id="UP000054375"/>
    </source>
</evidence>